<name>A0A6H1Z891_9ZZZZ</name>
<dbReference type="EMBL" id="MT141577">
    <property type="protein sequence ID" value="QJA67925.1"/>
    <property type="molecule type" value="Genomic_DNA"/>
</dbReference>
<feature type="coiled-coil region" evidence="1">
    <location>
        <begin position="56"/>
        <end position="83"/>
    </location>
</feature>
<protein>
    <submittedName>
        <fullName evidence="2">Uncharacterized protein</fullName>
    </submittedName>
</protein>
<organism evidence="2">
    <name type="scientific">viral metagenome</name>
    <dbReference type="NCBI Taxonomy" id="1070528"/>
    <lineage>
        <taxon>unclassified sequences</taxon>
        <taxon>metagenomes</taxon>
        <taxon>organismal metagenomes</taxon>
    </lineage>
</organism>
<reference evidence="2" key="1">
    <citation type="submission" date="2020-03" db="EMBL/GenBank/DDBJ databases">
        <title>The deep terrestrial virosphere.</title>
        <authorList>
            <person name="Holmfeldt K."/>
            <person name="Nilsson E."/>
            <person name="Simone D."/>
            <person name="Lopez-Fernandez M."/>
            <person name="Wu X."/>
            <person name="de Brujin I."/>
            <person name="Lundin D."/>
            <person name="Andersson A."/>
            <person name="Bertilsson S."/>
            <person name="Dopson M."/>
        </authorList>
    </citation>
    <scope>NUCLEOTIDE SEQUENCE</scope>
    <source>
        <strain evidence="5">MM415A00093</strain>
        <strain evidence="3">MM415B00143</strain>
        <strain evidence="2">TM448A00087</strain>
        <strain evidence="4">TM448B00099</strain>
    </source>
</reference>
<dbReference type="EMBL" id="MT145187">
    <property type="protein sequence ID" value="QJI04575.1"/>
    <property type="molecule type" value="Genomic_DNA"/>
</dbReference>
<feature type="coiled-coil region" evidence="1">
    <location>
        <begin position="143"/>
        <end position="196"/>
    </location>
</feature>
<gene>
    <name evidence="5" type="ORF">MM415A00093_0068</name>
    <name evidence="3" type="ORF">MM415B00143_0076</name>
    <name evidence="2" type="ORF">TM448A00087_0036</name>
    <name evidence="4" type="ORF">TM448B00099_0019</name>
</gene>
<sequence>MANWLEAIGRTQAVGQFMPNLVNTMGNLQAISRSQRQAAIEEEMLPYKKQRMGLEVEHLAKQNLMLEEQAKQMERQRKEAEAFVPVSAVAPQLANFPELSAHWESAVKESGYVVKEMAGEKFVQAGGIKVIGNLMGTNMDFAKKSLELTKAGIEKQLMNISQQMNNPEEPPKGKDLENLQAQKVMLQKQMADVISSEFEFNKQMILRQKESRAPNEAGIKAGLAGPQALETFKETERELQKSATEQQSEMKKVLIDLKGKAWFDKATDQQKLDVYSKYRAGTVTREPRAPSTFDKQFASAIKSLKEKGITKPTEEQIAKELHKLYPKQLENWILSLMGGNPGDPLKLSE</sequence>
<dbReference type="EMBL" id="MT143973">
    <property type="protein sequence ID" value="QJA44103.1"/>
    <property type="molecule type" value="Genomic_DNA"/>
</dbReference>
<accession>A0A6H1Z891</accession>
<dbReference type="AlphaFoldDB" id="A0A6H1Z891"/>
<dbReference type="EMBL" id="MT144589">
    <property type="protein sequence ID" value="QJH93543.1"/>
    <property type="molecule type" value="Genomic_DNA"/>
</dbReference>
<evidence type="ECO:0000313" key="5">
    <source>
        <dbReference type="EMBL" id="QJI04575.1"/>
    </source>
</evidence>
<evidence type="ECO:0000256" key="1">
    <source>
        <dbReference type="SAM" id="Coils"/>
    </source>
</evidence>
<keyword evidence="1" id="KW-0175">Coiled coil</keyword>
<evidence type="ECO:0000313" key="4">
    <source>
        <dbReference type="EMBL" id="QJH93543.1"/>
    </source>
</evidence>
<evidence type="ECO:0000313" key="2">
    <source>
        <dbReference type="EMBL" id="QJA44103.1"/>
    </source>
</evidence>
<evidence type="ECO:0000313" key="3">
    <source>
        <dbReference type="EMBL" id="QJA67925.1"/>
    </source>
</evidence>
<proteinExistence type="predicted"/>